<dbReference type="GO" id="GO:0016887">
    <property type="term" value="F:ATP hydrolysis activity"/>
    <property type="evidence" value="ECO:0007669"/>
    <property type="project" value="InterPro"/>
</dbReference>
<dbReference type="InterPro" id="IPR003959">
    <property type="entry name" value="ATPase_AAA_core"/>
</dbReference>
<dbReference type="SMART" id="SM00382">
    <property type="entry name" value="AAA"/>
    <property type="match status" value="1"/>
</dbReference>
<evidence type="ECO:0000259" key="1">
    <source>
        <dbReference type="SMART" id="SM00382"/>
    </source>
</evidence>
<dbReference type="PANTHER" id="PTHR43581:SF4">
    <property type="entry name" value="ATP_GTP PHOSPHATASE"/>
    <property type="match status" value="1"/>
</dbReference>
<dbReference type="Proteomes" id="UP000232638">
    <property type="component" value="Chromosome"/>
</dbReference>
<accession>A0A2K8U2F7</accession>
<dbReference type="InterPro" id="IPR027417">
    <property type="entry name" value="P-loop_NTPase"/>
</dbReference>
<dbReference type="KEGG" id="tsy:THSYN_01540"/>
<dbReference type="PANTHER" id="PTHR43581">
    <property type="entry name" value="ATP/GTP PHOSPHATASE"/>
    <property type="match status" value="1"/>
</dbReference>
<dbReference type="InterPro" id="IPR041685">
    <property type="entry name" value="AAA_GajA/Old/RecF-like"/>
</dbReference>
<evidence type="ECO:0000313" key="2">
    <source>
        <dbReference type="EMBL" id="AUB79768.1"/>
    </source>
</evidence>
<dbReference type="Pfam" id="PF13304">
    <property type="entry name" value="AAA_21"/>
    <property type="match status" value="1"/>
</dbReference>
<dbReference type="InterPro" id="IPR003593">
    <property type="entry name" value="AAA+_ATPase"/>
</dbReference>
<protein>
    <recommendedName>
        <fullName evidence="1">AAA+ ATPase domain-containing protein</fullName>
    </recommendedName>
</protein>
<organism evidence="2 3">
    <name type="scientific">Candidatus Thiodictyon syntrophicum</name>
    <dbReference type="NCBI Taxonomy" id="1166950"/>
    <lineage>
        <taxon>Bacteria</taxon>
        <taxon>Pseudomonadati</taxon>
        <taxon>Pseudomonadota</taxon>
        <taxon>Gammaproteobacteria</taxon>
        <taxon>Chromatiales</taxon>
        <taxon>Chromatiaceae</taxon>
        <taxon>Thiodictyon</taxon>
    </lineage>
</organism>
<dbReference type="SUPFAM" id="SSF52540">
    <property type="entry name" value="P-loop containing nucleoside triphosphate hydrolases"/>
    <property type="match status" value="1"/>
</dbReference>
<feature type="domain" description="AAA+ ATPase" evidence="1">
    <location>
        <begin position="24"/>
        <end position="395"/>
    </location>
</feature>
<dbReference type="GO" id="GO:0005524">
    <property type="term" value="F:ATP binding"/>
    <property type="evidence" value="ECO:0007669"/>
    <property type="project" value="InterPro"/>
</dbReference>
<keyword evidence="3" id="KW-1185">Reference proteome</keyword>
<dbReference type="EMBL" id="CP020370">
    <property type="protein sequence ID" value="AUB79768.1"/>
    <property type="molecule type" value="Genomic_DNA"/>
</dbReference>
<name>A0A2K8U2F7_9GAMM</name>
<dbReference type="RefSeq" id="WP_100917586.1">
    <property type="nucleotide sequence ID" value="NZ_CP020370.1"/>
</dbReference>
<reference evidence="2 3" key="1">
    <citation type="submission" date="2017-03" db="EMBL/GenBank/DDBJ databases">
        <title>Complete genome sequence of Candidatus 'Thiodictyon syntrophicum' sp. nov. strain Cad16T, a photolithoautotroph purple sulfur bacterium isolated from an alpine meromictic lake.</title>
        <authorList>
            <person name="Luedin S.M."/>
            <person name="Pothier J.F."/>
            <person name="Danza F."/>
            <person name="Storelli N."/>
            <person name="Wittwer M."/>
            <person name="Tonolla M."/>
        </authorList>
    </citation>
    <scope>NUCLEOTIDE SEQUENCE [LARGE SCALE GENOMIC DNA]</scope>
    <source>
        <strain evidence="2 3">Cad16T</strain>
    </source>
</reference>
<sequence>MRLDRLRIPRYRNLRGFEIEFDEQQPTTVLLGRNGTGKSNLMEAIVEIFRDLELGVPPLFAYTLDYVCRDHAIHIDADPARSNRRLEISVDGRPLAQAAFQRDLDTYLPNYVFAYYSGWSSRLERHFDRPTRRHYDHILKSPDGKLPLRRLFFCRMEYSQLVLLAFFLAGSAAGHQVLRDYLGIARFESALFVLKTPWWRGSGSPTKTRQADGDPRFWYARGAFKGFLDRLWKRALAPIRNTETIERDVRRQGETTERLYLFIKNEAELAALMEPGEDPKTLFGYLESLFLCDLIDEVRVTVERTDGERVKFVQMSEGEQQLLTVLGLLLFTQNDESLYLLDEPDTHLNPVWTYDFLRLLQENIRAEKGQLIVATHNPLMIGSLRRNQVRLLVSTEGAIAAIEPDFDPIGIGVEGLLKTELYGLPSTLAPEVLGKLDRHYDLLGKPEKTEAEQGELMRLAAELNALGVSRTHPNPYFESFANAMARRRPAERHAPLSKEDIDAQAELADAVIAELLAEEQAAVNGGRA</sequence>
<dbReference type="AlphaFoldDB" id="A0A2K8U2F7"/>
<dbReference type="Pfam" id="PF13175">
    <property type="entry name" value="AAA_15"/>
    <property type="match status" value="1"/>
</dbReference>
<dbReference type="OrthoDB" id="9815944at2"/>
<proteinExistence type="predicted"/>
<evidence type="ECO:0000313" key="3">
    <source>
        <dbReference type="Proteomes" id="UP000232638"/>
    </source>
</evidence>
<dbReference type="Gene3D" id="3.40.50.300">
    <property type="entry name" value="P-loop containing nucleotide triphosphate hydrolases"/>
    <property type="match status" value="2"/>
</dbReference>
<gene>
    <name evidence="2" type="ORF">THSYN_01540</name>
</gene>
<dbReference type="InterPro" id="IPR051396">
    <property type="entry name" value="Bact_Antivir_Def_Nuclease"/>
</dbReference>